<feature type="region of interest" description="Disordered" evidence="1">
    <location>
        <begin position="32"/>
        <end position="53"/>
    </location>
</feature>
<dbReference type="EMBL" id="LGTL01000009">
    <property type="protein sequence ID" value="KPA79926.1"/>
    <property type="molecule type" value="Genomic_DNA"/>
</dbReference>
<gene>
    <name evidence="2" type="ORF">ABB37_04980</name>
</gene>
<dbReference type="AlphaFoldDB" id="A0A0M9G0X5"/>
<dbReference type="VEuPathDB" id="TriTrypDB:LpyrH10_09_0800"/>
<keyword evidence="3" id="KW-1185">Reference proteome</keyword>
<dbReference type="RefSeq" id="XP_015658365.1">
    <property type="nucleotide sequence ID" value="XM_015802849.1"/>
</dbReference>
<dbReference type="GeneID" id="26905271"/>
<dbReference type="OrthoDB" id="262039at2759"/>
<evidence type="ECO:0000313" key="2">
    <source>
        <dbReference type="EMBL" id="KPA79926.1"/>
    </source>
</evidence>
<comment type="caution">
    <text evidence="2">The sequence shown here is derived from an EMBL/GenBank/DDBJ whole genome shotgun (WGS) entry which is preliminary data.</text>
</comment>
<proteinExistence type="predicted"/>
<organism evidence="2 3">
    <name type="scientific">Leptomonas pyrrhocoris</name>
    <name type="common">Firebug parasite</name>
    <dbReference type="NCBI Taxonomy" id="157538"/>
    <lineage>
        <taxon>Eukaryota</taxon>
        <taxon>Discoba</taxon>
        <taxon>Euglenozoa</taxon>
        <taxon>Kinetoplastea</taxon>
        <taxon>Metakinetoplastina</taxon>
        <taxon>Trypanosomatida</taxon>
        <taxon>Trypanosomatidae</taxon>
        <taxon>Leishmaniinae</taxon>
        <taxon>Leptomonas</taxon>
    </lineage>
</organism>
<evidence type="ECO:0000256" key="1">
    <source>
        <dbReference type="SAM" id="MobiDB-lite"/>
    </source>
</evidence>
<dbReference type="Proteomes" id="UP000037923">
    <property type="component" value="Unassembled WGS sequence"/>
</dbReference>
<reference evidence="2 3" key="1">
    <citation type="submission" date="2015-07" db="EMBL/GenBank/DDBJ databases">
        <title>High-quality genome of monoxenous trypanosomatid Leptomonas pyrrhocoris.</title>
        <authorList>
            <person name="Flegontov P."/>
            <person name="Butenko A."/>
            <person name="Firsov S."/>
            <person name="Vlcek C."/>
            <person name="Logacheva M.D."/>
            <person name="Field M."/>
            <person name="Filatov D."/>
            <person name="Flegontova O."/>
            <person name="Gerasimov E."/>
            <person name="Jackson A.P."/>
            <person name="Kelly S."/>
            <person name="Opperdoes F."/>
            <person name="O'Reilly A."/>
            <person name="Votypka J."/>
            <person name="Yurchenko V."/>
            <person name="Lukes J."/>
        </authorList>
    </citation>
    <scope>NUCLEOTIDE SEQUENCE [LARGE SCALE GENOMIC DNA]</scope>
    <source>
        <strain evidence="2">H10</strain>
    </source>
</reference>
<sequence>MLWSRCTRNTNRRIPKLDMPLREATRLARNVGCLGAPPAPSSSSSSVRGTPPLNEAALRDFHSVEPLRRCTGPDARKDVAFRHSSSFSDGEWWTLQTLQRHLFSDAHAPSEGASIAVSAACVNTIHVEGTVQALQCGHFAANVAGPSGHLKPGRRTACVVAPSHTAFPTVLLWLSMADSSSSSGCLLAVRCRLSPEVVEARWREQQQAKKSAEAVPGDGHEAGEAVVENESDANAEEKEASAEAKLRCVKAWVKASLLHRHVLVSGQLRMGEVYDGDLGKVVSVPIIDVPQDNLIGGVTALTFH</sequence>
<evidence type="ECO:0000313" key="3">
    <source>
        <dbReference type="Proteomes" id="UP000037923"/>
    </source>
</evidence>
<name>A0A0M9G0X5_LEPPY</name>
<protein>
    <submittedName>
        <fullName evidence="2">Uncharacterized protein</fullName>
    </submittedName>
</protein>
<accession>A0A0M9G0X5</accession>
<dbReference type="OMA" id="MEDVYDG"/>